<evidence type="ECO:0000313" key="3">
    <source>
        <dbReference type="EMBL" id="MBR8644919.1"/>
    </source>
</evidence>
<dbReference type="AlphaFoldDB" id="A0A941FJ24"/>
<proteinExistence type="predicted"/>
<evidence type="ECO:0000259" key="2">
    <source>
        <dbReference type="Pfam" id="PF14311"/>
    </source>
</evidence>
<protein>
    <submittedName>
        <fullName evidence="3">Zinc-ribbon domain-containing protein</fullName>
    </submittedName>
</protein>
<feature type="domain" description="Treble clef zinc finger" evidence="2">
    <location>
        <begin position="2"/>
        <end position="55"/>
    </location>
</feature>
<gene>
    <name evidence="3" type="ORF">KEH51_12760</name>
</gene>
<organism evidence="3 4">
    <name type="scientific">Peribacillus frigoritolerans</name>
    <dbReference type="NCBI Taxonomy" id="450367"/>
    <lineage>
        <taxon>Bacteria</taxon>
        <taxon>Bacillati</taxon>
        <taxon>Bacillota</taxon>
        <taxon>Bacilli</taxon>
        <taxon>Bacillales</taxon>
        <taxon>Bacillaceae</taxon>
        <taxon>Peribacillus</taxon>
    </lineage>
</organism>
<evidence type="ECO:0000313" key="4">
    <source>
        <dbReference type="Proteomes" id="UP000680045"/>
    </source>
</evidence>
<reference evidence="3" key="1">
    <citation type="submission" date="2021-04" db="EMBL/GenBank/DDBJ databases">
        <title>Whole genome sequencing of Enterococci isolates from hospitalized patients.</title>
        <authorList>
            <person name="Ogoti B.M."/>
            <person name="Onyambu F.G."/>
        </authorList>
    </citation>
    <scope>NUCLEOTIDE SEQUENCE</scope>
    <source>
        <strain evidence="3">242</strain>
    </source>
</reference>
<dbReference type="InterPro" id="IPR025487">
    <property type="entry name" value="DUF4379"/>
</dbReference>
<dbReference type="Proteomes" id="UP000680045">
    <property type="component" value="Unassembled WGS sequence"/>
</dbReference>
<name>A0A941FJ24_9BACI</name>
<dbReference type="EMBL" id="JAGTPW010000019">
    <property type="protein sequence ID" value="MBR8644919.1"/>
    <property type="molecule type" value="Genomic_DNA"/>
</dbReference>
<dbReference type="Pfam" id="PF14311">
    <property type="entry name" value="DUF4379"/>
    <property type="match status" value="1"/>
</dbReference>
<sequence>MAKEWHPKLNGELTPYEVVFGSSERVWWQCQFDKSHTWQARVVDRLNRGCPKCWKGQKTSFPEQAIHFYLKQVMEDTENKFYHETFKDKKQEIDIYIPSVKFAVEYDGRPFHDRNRQQENDEQKNYVLKEAESN</sequence>
<accession>A0A941FJ24</accession>
<comment type="caution">
    <text evidence="3">The sequence shown here is derived from an EMBL/GenBank/DDBJ whole genome shotgun (WGS) entry which is preliminary data.</text>
</comment>
<feature type="region of interest" description="Disordered" evidence="1">
    <location>
        <begin position="111"/>
        <end position="134"/>
    </location>
</feature>
<dbReference type="Gene3D" id="3.40.960.10">
    <property type="entry name" value="VSR Endonuclease"/>
    <property type="match status" value="1"/>
</dbReference>
<evidence type="ECO:0000256" key="1">
    <source>
        <dbReference type="SAM" id="MobiDB-lite"/>
    </source>
</evidence>